<evidence type="ECO:0000313" key="9">
    <source>
        <dbReference type="Proteomes" id="UP000001662"/>
    </source>
</evidence>
<reference evidence="8" key="1">
    <citation type="submission" date="2010-07" db="EMBL/GenBank/DDBJ databases">
        <title>Complete sequence of Clostridium saccharolyticum WM1.</title>
        <authorList>
            <consortium name="US DOE Joint Genome Institute"/>
            <person name="Lucas S."/>
            <person name="Copeland A."/>
            <person name="Lapidus A."/>
            <person name="Cheng J.-F."/>
            <person name="Bruce D."/>
            <person name="Goodwin L."/>
            <person name="Pitluck S."/>
            <person name="Chertkov O."/>
            <person name="Detter J.C."/>
            <person name="Han C."/>
            <person name="Tapia R."/>
            <person name="Land M."/>
            <person name="Hauser L."/>
            <person name="Chang Y.-J."/>
            <person name="Jeffries C."/>
            <person name="Kyrpides N."/>
            <person name="Ivanova N."/>
            <person name="Mikhailova N."/>
            <person name="Mouttaki H."/>
            <person name="Lin L."/>
            <person name="Zhou J."/>
            <person name="Hemme C.L."/>
            <person name="Woyke T."/>
        </authorList>
    </citation>
    <scope>NUCLEOTIDE SEQUENCE [LARGE SCALE GENOMIC DNA]</scope>
    <source>
        <strain evidence="8">WM1</strain>
    </source>
</reference>
<keyword evidence="5" id="KW-0408">Iron</keyword>
<dbReference type="GO" id="GO:0008803">
    <property type="term" value="F:bis(5'-nucleosyl)-tetraphosphatase (symmetrical) activity"/>
    <property type="evidence" value="ECO:0007669"/>
    <property type="project" value="UniProtKB-EC"/>
</dbReference>
<organism evidence="8 9">
    <name type="scientific">Lacrimispora saccharolytica (strain ATCC 35040 / DSM 2544 / NRCC 2533 / WM1)</name>
    <name type="common">Clostridium saccharolyticum</name>
    <dbReference type="NCBI Taxonomy" id="610130"/>
    <lineage>
        <taxon>Bacteria</taxon>
        <taxon>Bacillati</taxon>
        <taxon>Bacillota</taxon>
        <taxon>Clostridia</taxon>
        <taxon>Lachnospirales</taxon>
        <taxon>Lachnospiraceae</taxon>
        <taxon>Lacrimispora</taxon>
    </lineage>
</organism>
<feature type="domain" description="HD" evidence="7">
    <location>
        <begin position="20"/>
        <end position="135"/>
    </location>
</feature>
<dbReference type="KEGG" id="csh:Closa_2006"/>
<dbReference type="InterPro" id="IPR003607">
    <property type="entry name" value="HD/PDEase_dom"/>
</dbReference>
<dbReference type="NCBIfam" id="TIGR00488">
    <property type="entry name" value="bis(5'-nucleosyl)-tetraphosphatase (symmetrical) YqeK"/>
    <property type="match status" value="1"/>
</dbReference>
<dbReference type="EMBL" id="CP002109">
    <property type="protein sequence ID" value="ADL04585.1"/>
    <property type="molecule type" value="Genomic_DNA"/>
</dbReference>
<dbReference type="PANTHER" id="PTHR35795">
    <property type="entry name" value="SLR1885 PROTEIN"/>
    <property type="match status" value="1"/>
</dbReference>
<dbReference type="STRING" id="610130.Closa_2006"/>
<dbReference type="SMART" id="SM00471">
    <property type="entry name" value="HDc"/>
    <property type="match status" value="1"/>
</dbReference>
<evidence type="ECO:0000256" key="1">
    <source>
        <dbReference type="ARBA" id="ARBA00012506"/>
    </source>
</evidence>
<evidence type="ECO:0000313" key="8">
    <source>
        <dbReference type="EMBL" id="ADL04585.1"/>
    </source>
</evidence>
<dbReference type="InterPro" id="IPR006675">
    <property type="entry name" value="HDIG_dom"/>
</dbReference>
<dbReference type="NCBIfam" id="TIGR00277">
    <property type="entry name" value="HDIG"/>
    <property type="match status" value="1"/>
</dbReference>
<keyword evidence="9" id="KW-1185">Reference proteome</keyword>
<evidence type="ECO:0000256" key="3">
    <source>
        <dbReference type="ARBA" id="ARBA00022741"/>
    </source>
</evidence>
<sequence length="198" mass="22692">MKNLILELRNDLKGRLTPSRFEHTVSVSFICTALAMRYGCDLKKAELAGLLHDCAKPYGDDEIIRKCRKQDLPLTDDELKAPVVLHAKYGAWLAEHKYGINDREITNAIRWHTTGRPEMSTLEKIVFAADYIEPRRDRAANLALVRSVAFVDLDECIYQILRETLEYLEGKGNFVDSISKQAYAYYKQVHKDKKGEQG</sequence>
<dbReference type="EC" id="3.6.1.41" evidence="1"/>
<evidence type="ECO:0000256" key="6">
    <source>
        <dbReference type="ARBA" id="ARBA00049417"/>
    </source>
</evidence>
<dbReference type="PaxDb" id="610130-Closa_2006"/>
<dbReference type="OrthoDB" id="5295945at2"/>
<dbReference type="Pfam" id="PF01966">
    <property type="entry name" value="HD"/>
    <property type="match status" value="1"/>
</dbReference>
<proteinExistence type="predicted"/>
<evidence type="ECO:0000256" key="4">
    <source>
        <dbReference type="ARBA" id="ARBA00022801"/>
    </source>
</evidence>
<gene>
    <name evidence="8" type="ordered locus">Closa_2006</name>
</gene>
<evidence type="ECO:0000259" key="7">
    <source>
        <dbReference type="PROSITE" id="PS51831"/>
    </source>
</evidence>
<name>D9R138_LACSW</name>
<dbReference type="PROSITE" id="PS51831">
    <property type="entry name" value="HD"/>
    <property type="match status" value="1"/>
</dbReference>
<dbReference type="GO" id="GO:0000166">
    <property type="term" value="F:nucleotide binding"/>
    <property type="evidence" value="ECO:0007669"/>
    <property type="project" value="UniProtKB-KW"/>
</dbReference>
<dbReference type="InterPro" id="IPR005249">
    <property type="entry name" value="YqeK"/>
</dbReference>
<comment type="catalytic activity">
    <reaction evidence="6">
        <text>P(1),P(4)-bis(5'-adenosyl) tetraphosphate + H2O = 2 ADP + 2 H(+)</text>
        <dbReference type="Rhea" id="RHEA:24252"/>
        <dbReference type="ChEBI" id="CHEBI:15377"/>
        <dbReference type="ChEBI" id="CHEBI:15378"/>
        <dbReference type="ChEBI" id="CHEBI:58141"/>
        <dbReference type="ChEBI" id="CHEBI:456216"/>
        <dbReference type="EC" id="3.6.1.41"/>
    </reaction>
</comment>
<dbReference type="InterPro" id="IPR051094">
    <property type="entry name" value="Diverse_Catalytic_Enzymes"/>
</dbReference>
<dbReference type="CDD" id="cd00077">
    <property type="entry name" value="HDc"/>
    <property type="match status" value="1"/>
</dbReference>
<dbReference type="PANTHER" id="PTHR35795:SF1">
    <property type="entry name" value="BIS(5'-NUCLEOSYL)-TETRAPHOSPHATASE, SYMMETRICAL"/>
    <property type="match status" value="1"/>
</dbReference>
<accession>D9R138</accession>
<dbReference type="Proteomes" id="UP000001662">
    <property type="component" value="Chromosome"/>
</dbReference>
<dbReference type="RefSeq" id="WP_013272673.1">
    <property type="nucleotide sequence ID" value="NC_014376.1"/>
</dbReference>
<evidence type="ECO:0000256" key="2">
    <source>
        <dbReference type="ARBA" id="ARBA00022723"/>
    </source>
</evidence>
<protein>
    <recommendedName>
        <fullName evidence="1">bis(5'-nucleosyl)-tetraphosphatase (symmetrical)</fullName>
        <ecNumber evidence="1">3.6.1.41</ecNumber>
    </recommendedName>
</protein>
<keyword evidence="2" id="KW-0479">Metal-binding</keyword>
<dbReference type="AlphaFoldDB" id="D9R138"/>
<dbReference type="Gene3D" id="1.10.3210.10">
    <property type="entry name" value="Hypothetical protein af1432"/>
    <property type="match status" value="1"/>
</dbReference>
<dbReference type="HOGENOM" id="CLU_089580_1_0_9"/>
<evidence type="ECO:0000256" key="5">
    <source>
        <dbReference type="ARBA" id="ARBA00023004"/>
    </source>
</evidence>
<dbReference type="GO" id="GO:0046872">
    <property type="term" value="F:metal ion binding"/>
    <property type="evidence" value="ECO:0007669"/>
    <property type="project" value="UniProtKB-KW"/>
</dbReference>
<dbReference type="SUPFAM" id="SSF109604">
    <property type="entry name" value="HD-domain/PDEase-like"/>
    <property type="match status" value="1"/>
</dbReference>
<dbReference type="InterPro" id="IPR006674">
    <property type="entry name" value="HD_domain"/>
</dbReference>
<keyword evidence="4" id="KW-0378">Hydrolase</keyword>
<keyword evidence="3" id="KW-0547">Nucleotide-binding</keyword>
<dbReference type="eggNOG" id="COG1713">
    <property type="taxonomic scope" value="Bacteria"/>
</dbReference>